<dbReference type="Proteomes" id="UP001515660">
    <property type="component" value="Unassembled WGS sequence"/>
</dbReference>
<name>A0ABX0G8C4_9RHOB</name>
<protein>
    <submittedName>
        <fullName evidence="2">Uncharacterized protein</fullName>
    </submittedName>
</protein>
<accession>A0ABX0G8C4</accession>
<keyword evidence="3" id="KW-1185">Reference proteome</keyword>
<feature type="transmembrane region" description="Helical" evidence="1">
    <location>
        <begin position="28"/>
        <end position="47"/>
    </location>
</feature>
<keyword evidence="1" id="KW-0812">Transmembrane</keyword>
<comment type="caution">
    <text evidence="2">The sequence shown here is derived from an EMBL/GenBank/DDBJ whole genome shotgun (WGS) entry which is preliminary data.</text>
</comment>
<proteinExistence type="predicted"/>
<keyword evidence="1" id="KW-0472">Membrane</keyword>
<evidence type="ECO:0000313" key="3">
    <source>
        <dbReference type="Proteomes" id="UP001515660"/>
    </source>
</evidence>
<dbReference type="EMBL" id="JAANHS010000006">
    <property type="protein sequence ID" value="NHB77103.1"/>
    <property type="molecule type" value="Genomic_DNA"/>
</dbReference>
<gene>
    <name evidence="2" type="ORF">G8O29_10165</name>
</gene>
<reference evidence="2 3" key="1">
    <citation type="journal article" date="2022" name="Microorganisms">
        <title>Genome Sequence and Characterization of a Xanthorhodopsin-Containing, Aerobic Anoxygenic Phototrophic Rhodobacter Species, Isolated from Mesophilic Conditions at Yellowstone National Park.</title>
        <authorList>
            <person name="Kyndt J.A."/>
            <person name="Robertson S."/>
            <person name="Shoffstall I.B."/>
            <person name="Ramaley R.F."/>
            <person name="Meyer T.E."/>
        </authorList>
    </citation>
    <scope>NUCLEOTIDE SEQUENCE [LARGE SCALE GENOMIC DNA]</scope>
    <source>
        <strain evidence="2 3">M37P</strain>
    </source>
</reference>
<dbReference type="RefSeq" id="WP_166403126.1">
    <property type="nucleotide sequence ID" value="NZ_JAANHS010000006.1"/>
</dbReference>
<keyword evidence="1" id="KW-1133">Transmembrane helix</keyword>
<organism evidence="2 3">
    <name type="scientific">Rhodobacter calidifons</name>
    <dbReference type="NCBI Taxonomy" id="2715277"/>
    <lineage>
        <taxon>Bacteria</taxon>
        <taxon>Pseudomonadati</taxon>
        <taxon>Pseudomonadota</taxon>
        <taxon>Alphaproteobacteria</taxon>
        <taxon>Rhodobacterales</taxon>
        <taxon>Rhodobacter group</taxon>
        <taxon>Rhodobacter</taxon>
    </lineage>
</organism>
<evidence type="ECO:0000256" key="1">
    <source>
        <dbReference type="SAM" id="Phobius"/>
    </source>
</evidence>
<evidence type="ECO:0000313" key="2">
    <source>
        <dbReference type="EMBL" id="NHB77103.1"/>
    </source>
</evidence>
<sequence length="52" mass="5558">MPLTHFLALIALVILAAGLTLWLAVWSGIPLAALLFATLSASLILTWTRVGR</sequence>